<proteinExistence type="predicted"/>
<dbReference type="AlphaFoldDB" id="A0A2T1GHC0"/>
<protein>
    <submittedName>
        <fullName evidence="1">Uncharacterized protein</fullName>
    </submittedName>
</protein>
<reference evidence="1 2" key="1">
    <citation type="submission" date="2018-03" db="EMBL/GenBank/DDBJ databases">
        <title>The ancient ancestry and fast evolution of plastids.</title>
        <authorList>
            <person name="Moore K.R."/>
            <person name="Magnabosco C."/>
            <person name="Momper L."/>
            <person name="Gold D.A."/>
            <person name="Bosak T."/>
            <person name="Fournier G.P."/>
        </authorList>
    </citation>
    <scope>NUCLEOTIDE SEQUENCE [LARGE SCALE GENOMIC DNA]</scope>
    <source>
        <strain evidence="1 2">CCALA 037</strain>
    </source>
</reference>
<dbReference type="EMBL" id="PVWO01000093">
    <property type="protein sequence ID" value="PSB57085.1"/>
    <property type="molecule type" value="Genomic_DNA"/>
</dbReference>
<evidence type="ECO:0000313" key="2">
    <source>
        <dbReference type="Proteomes" id="UP000238937"/>
    </source>
</evidence>
<keyword evidence="2" id="KW-1185">Reference proteome</keyword>
<accession>A0A2T1GHC0</accession>
<organism evidence="1 2">
    <name type="scientific">Chamaesiphon polymorphus CCALA 037</name>
    <dbReference type="NCBI Taxonomy" id="2107692"/>
    <lineage>
        <taxon>Bacteria</taxon>
        <taxon>Bacillati</taxon>
        <taxon>Cyanobacteriota</taxon>
        <taxon>Cyanophyceae</taxon>
        <taxon>Gomontiellales</taxon>
        <taxon>Chamaesiphonaceae</taxon>
        <taxon>Chamaesiphon</taxon>
    </lineage>
</organism>
<gene>
    <name evidence="1" type="ORF">C7B77_09645</name>
</gene>
<name>A0A2T1GHC0_9CYAN</name>
<evidence type="ECO:0000313" key="1">
    <source>
        <dbReference type="EMBL" id="PSB57085.1"/>
    </source>
</evidence>
<sequence length="85" mass="9419">MLLTTLITVNLQLDCSGIVYHIVGVASLKENRDGLNLPLTGDRYQGRWRSLCLVLIRCLDPNTCGGNLRVIWVAKPSAKPRSANR</sequence>
<comment type="caution">
    <text evidence="1">The sequence shown here is derived from an EMBL/GenBank/DDBJ whole genome shotgun (WGS) entry which is preliminary data.</text>
</comment>
<dbReference type="Proteomes" id="UP000238937">
    <property type="component" value="Unassembled WGS sequence"/>
</dbReference>